<evidence type="ECO:0000313" key="3">
    <source>
        <dbReference type="Proteomes" id="UP000077266"/>
    </source>
</evidence>
<evidence type="ECO:0008006" key="4">
    <source>
        <dbReference type="Google" id="ProtNLM"/>
    </source>
</evidence>
<keyword evidence="1" id="KW-0732">Signal</keyword>
<proteinExistence type="predicted"/>
<dbReference type="AlphaFoldDB" id="A0A165CAU3"/>
<sequence>MSYRSGLIFALAASTAAFAAKCTPKPKVVDPTVSGTPQVLGIVTDPSLNRDSCNSVKFQNRVLWTCRDTQPVGLDGKPTLPIWDTSASWTDLDADGNPAVQPLSNGTNALLMYGANDARQPFFPLLPGECNDNSAGMCPDGTRYALWHDTAPMVASGADGGVLTAYTWVRKSHIKGDFSTDDPDPATTLYKMTYDPNSGHDALPSVSVVDENFWLYGGLPYGAYGNVVKDGIAYLYGKPSNNNIVLAKVPIGSVEDKSQYQYWVNGAWTSTMPSLADSASANIPNVSAGGQGTYYFSDAWNSYVWIGQAGISVSADFFITTAPSPEGPWAQPKQFYSGENGNFMFGAYSLQAHPELVTGGKNEIYLTYTKNDVIDDNVAVYSTPLIKVQWQ</sequence>
<evidence type="ECO:0000313" key="2">
    <source>
        <dbReference type="EMBL" id="KZV82135.1"/>
    </source>
</evidence>
<organism evidence="2 3">
    <name type="scientific">Exidia glandulosa HHB12029</name>
    <dbReference type="NCBI Taxonomy" id="1314781"/>
    <lineage>
        <taxon>Eukaryota</taxon>
        <taxon>Fungi</taxon>
        <taxon>Dikarya</taxon>
        <taxon>Basidiomycota</taxon>
        <taxon>Agaricomycotina</taxon>
        <taxon>Agaricomycetes</taxon>
        <taxon>Auriculariales</taxon>
        <taxon>Exidiaceae</taxon>
        <taxon>Exidia</taxon>
    </lineage>
</organism>
<dbReference type="EMBL" id="KV426344">
    <property type="protein sequence ID" value="KZV82135.1"/>
    <property type="molecule type" value="Genomic_DNA"/>
</dbReference>
<accession>A0A165CAU3</accession>
<dbReference type="Proteomes" id="UP000077266">
    <property type="component" value="Unassembled WGS sequence"/>
</dbReference>
<feature type="chain" id="PRO_5007855929" description="DUF4185 domain-containing protein" evidence="1">
    <location>
        <begin position="20"/>
        <end position="391"/>
    </location>
</feature>
<evidence type="ECO:0000256" key="1">
    <source>
        <dbReference type="SAM" id="SignalP"/>
    </source>
</evidence>
<dbReference type="InParanoid" id="A0A165CAU3"/>
<keyword evidence="3" id="KW-1185">Reference proteome</keyword>
<feature type="signal peptide" evidence="1">
    <location>
        <begin position="1"/>
        <end position="19"/>
    </location>
</feature>
<dbReference type="OrthoDB" id="2583188at2759"/>
<gene>
    <name evidence="2" type="ORF">EXIGLDRAFT_685238</name>
</gene>
<name>A0A165CAU3_EXIGL</name>
<reference evidence="2 3" key="1">
    <citation type="journal article" date="2016" name="Mol. Biol. Evol.">
        <title>Comparative Genomics of Early-Diverging Mushroom-Forming Fungi Provides Insights into the Origins of Lignocellulose Decay Capabilities.</title>
        <authorList>
            <person name="Nagy L.G."/>
            <person name="Riley R."/>
            <person name="Tritt A."/>
            <person name="Adam C."/>
            <person name="Daum C."/>
            <person name="Floudas D."/>
            <person name="Sun H."/>
            <person name="Yadav J.S."/>
            <person name="Pangilinan J."/>
            <person name="Larsson K.H."/>
            <person name="Matsuura K."/>
            <person name="Barry K."/>
            <person name="Labutti K."/>
            <person name="Kuo R."/>
            <person name="Ohm R.A."/>
            <person name="Bhattacharya S.S."/>
            <person name="Shirouzu T."/>
            <person name="Yoshinaga Y."/>
            <person name="Martin F.M."/>
            <person name="Grigoriev I.V."/>
            <person name="Hibbett D.S."/>
        </authorList>
    </citation>
    <scope>NUCLEOTIDE SEQUENCE [LARGE SCALE GENOMIC DNA]</scope>
    <source>
        <strain evidence="2 3">HHB12029</strain>
    </source>
</reference>
<protein>
    <recommendedName>
        <fullName evidence="4">DUF4185 domain-containing protein</fullName>
    </recommendedName>
</protein>